<evidence type="ECO:0000313" key="1">
    <source>
        <dbReference type="EMBL" id="GAG83059.1"/>
    </source>
</evidence>
<feature type="non-terminal residue" evidence="1">
    <location>
        <position position="1"/>
    </location>
</feature>
<dbReference type="InterPro" id="IPR013320">
    <property type="entry name" value="ConA-like_dom_sf"/>
</dbReference>
<comment type="caution">
    <text evidence="1">The sequence shown here is derived from an EMBL/GenBank/DDBJ whole genome shotgun (WGS) entry which is preliminary data.</text>
</comment>
<dbReference type="Gene3D" id="2.60.120.200">
    <property type="match status" value="1"/>
</dbReference>
<dbReference type="AlphaFoldDB" id="X1AKT0"/>
<sequence length="200" mass="22560">TIITPENITYNEPMSGYYPATFGFENDIISAPPQGLISEEGAGTTIQVIDQLDGHNKITELFDGASGTPNYANLSHTFSPKSNGIIEFWFRRSGVSEVVFIELWNETLYCLSIYSEDRGGGLAFEYYNGTDYITIMPHNSDQWYHHRLDFNCITGTFDWYIDGVLSGDELLLRDPTPVFVRFTVRTRGWGSTGYNAYIDG</sequence>
<organism evidence="1">
    <name type="scientific">marine sediment metagenome</name>
    <dbReference type="NCBI Taxonomy" id="412755"/>
    <lineage>
        <taxon>unclassified sequences</taxon>
        <taxon>metagenomes</taxon>
        <taxon>ecological metagenomes</taxon>
    </lineage>
</organism>
<proteinExistence type="predicted"/>
<accession>X1AKT0</accession>
<reference evidence="1" key="1">
    <citation type="journal article" date="2014" name="Front. Microbiol.">
        <title>High frequency of phylogenetically diverse reductive dehalogenase-homologous genes in deep subseafloor sedimentary metagenomes.</title>
        <authorList>
            <person name="Kawai M."/>
            <person name="Futagami T."/>
            <person name="Toyoda A."/>
            <person name="Takaki Y."/>
            <person name="Nishi S."/>
            <person name="Hori S."/>
            <person name="Arai W."/>
            <person name="Tsubouchi T."/>
            <person name="Morono Y."/>
            <person name="Uchiyama I."/>
            <person name="Ito T."/>
            <person name="Fujiyama A."/>
            <person name="Inagaki F."/>
            <person name="Takami H."/>
        </authorList>
    </citation>
    <scope>NUCLEOTIDE SEQUENCE</scope>
    <source>
        <strain evidence="1">Expedition CK06-06</strain>
    </source>
</reference>
<gene>
    <name evidence="1" type="ORF">S01H4_28190</name>
</gene>
<feature type="non-terminal residue" evidence="1">
    <location>
        <position position="200"/>
    </location>
</feature>
<dbReference type="EMBL" id="BART01013947">
    <property type="protein sequence ID" value="GAG83059.1"/>
    <property type="molecule type" value="Genomic_DNA"/>
</dbReference>
<dbReference type="SUPFAM" id="SSF49899">
    <property type="entry name" value="Concanavalin A-like lectins/glucanases"/>
    <property type="match status" value="1"/>
</dbReference>
<protein>
    <submittedName>
        <fullName evidence="1">Uncharacterized protein</fullName>
    </submittedName>
</protein>
<name>X1AKT0_9ZZZZ</name>